<dbReference type="EC" id="2.3.1.286" evidence="1"/>
<keyword evidence="7" id="KW-1185">Reference proteome</keyword>
<evidence type="ECO:0000313" key="7">
    <source>
        <dbReference type="Proteomes" id="UP000831290"/>
    </source>
</evidence>
<evidence type="ECO:0000313" key="6">
    <source>
        <dbReference type="EMBL" id="UOB17165.1"/>
    </source>
</evidence>
<dbReference type="EMBL" id="CP094358">
    <property type="protein sequence ID" value="UOB17165.1"/>
    <property type="molecule type" value="Genomic_DNA"/>
</dbReference>
<protein>
    <recommendedName>
        <fullName evidence="1">protein acetyllysine N-acetyltransferase</fullName>
        <ecNumber evidence="1">2.3.1.286</ecNumber>
    </recommendedName>
</protein>
<evidence type="ECO:0000256" key="1">
    <source>
        <dbReference type="ARBA" id="ARBA00012928"/>
    </source>
</evidence>
<accession>A0A9E6ZMQ3</accession>
<reference evidence="6" key="1">
    <citation type="submission" date="2022-03" db="EMBL/GenBank/DDBJ databases">
        <title>Description of Abyssus ytuae gen. nov., sp. nov., a novel member of the family Flavobacteriaceae isolated from the sediment of Mariana Trench.</title>
        <authorList>
            <person name="Zhang J."/>
            <person name="Xu X."/>
        </authorList>
    </citation>
    <scope>NUCLEOTIDE SEQUENCE</scope>
    <source>
        <strain evidence="6">MT3330</strain>
    </source>
</reference>
<dbReference type="PROSITE" id="PS50305">
    <property type="entry name" value="SIRTUIN"/>
    <property type="match status" value="1"/>
</dbReference>
<dbReference type="RefSeq" id="WP_255842438.1">
    <property type="nucleotide sequence ID" value="NZ_CP094358.1"/>
</dbReference>
<dbReference type="GO" id="GO:0017136">
    <property type="term" value="F:histone deacetylase activity, NAD-dependent"/>
    <property type="evidence" value="ECO:0007669"/>
    <property type="project" value="TreeGrafter"/>
</dbReference>
<dbReference type="InterPro" id="IPR029035">
    <property type="entry name" value="DHS-like_NAD/FAD-binding_dom"/>
</dbReference>
<comment type="caution">
    <text evidence="4">Lacks conserved residue(s) required for the propagation of feature annotation.</text>
</comment>
<keyword evidence="3" id="KW-0520">NAD</keyword>
<dbReference type="GO" id="GO:0070403">
    <property type="term" value="F:NAD+ binding"/>
    <property type="evidence" value="ECO:0007669"/>
    <property type="project" value="InterPro"/>
</dbReference>
<evidence type="ECO:0000256" key="3">
    <source>
        <dbReference type="ARBA" id="ARBA00023027"/>
    </source>
</evidence>
<dbReference type="SUPFAM" id="SSF52467">
    <property type="entry name" value="DHS-like NAD/FAD-binding domain"/>
    <property type="match status" value="1"/>
</dbReference>
<dbReference type="Pfam" id="PF02146">
    <property type="entry name" value="SIR2"/>
    <property type="match status" value="1"/>
</dbReference>
<dbReference type="KEGG" id="fbm:MQE35_15665"/>
<dbReference type="PANTHER" id="PTHR11085">
    <property type="entry name" value="NAD-DEPENDENT PROTEIN DEACYLASE SIRTUIN-5, MITOCHONDRIAL-RELATED"/>
    <property type="match status" value="1"/>
</dbReference>
<gene>
    <name evidence="6" type="ORF">MQE35_15665</name>
</gene>
<feature type="domain" description="Deacetylase sirtuin-type" evidence="5">
    <location>
        <begin position="1"/>
        <end position="230"/>
    </location>
</feature>
<dbReference type="Gene3D" id="3.30.1600.10">
    <property type="entry name" value="SIR2/SIRT2 'Small Domain"/>
    <property type="match status" value="1"/>
</dbReference>
<dbReference type="InterPro" id="IPR026590">
    <property type="entry name" value="Ssirtuin_cat_dom"/>
</dbReference>
<organism evidence="6 7">
    <name type="scientific">Abyssalbus ytuae</name>
    <dbReference type="NCBI Taxonomy" id="2926907"/>
    <lineage>
        <taxon>Bacteria</taxon>
        <taxon>Pseudomonadati</taxon>
        <taxon>Bacteroidota</taxon>
        <taxon>Flavobacteriia</taxon>
        <taxon>Flavobacteriales</taxon>
        <taxon>Flavobacteriaceae</taxon>
        <taxon>Abyssalbus</taxon>
    </lineage>
</organism>
<dbReference type="Gene3D" id="3.40.50.1220">
    <property type="entry name" value="TPP-binding domain"/>
    <property type="match status" value="1"/>
</dbReference>
<evidence type="ECO:0000256" key="4">
    <source>
        <dbReference type="PROSITE-ProRule" id="PRU00236"/>
    </source>
</evidence>
<dbReference type="AlphaFoldDB" id="A0A9E6ZMQ3"/>
<sequence>MKKLVVLTGAGMSAESGINTFRDSNGLWEGHDVMQVASPMGWAANKGLVLNFYNQRRKQLCTVKPNTAHEAIAKLEKEFDVSVITQNVDDLHERAGSTKVIHLHGELLKARSTADHNLIYDWKGDINIGDVCEKNSQLRPHIVWFYEDVPMIKVAAGVVAEANFLMIVGTSMQVYPAASLINFTQPGTPIYFIDPNPNISTNEVPGLKVISKKATEGVPMAIEHLIRNLS</sequence>
<dbReference type="PANTHER" id="PTHR11085:SF4">
    <property type="entry name" value="NAD-DEPENDENT PROTEIN DEACYLASE"/>
    <property type="match status" value="1"/>
</dbReference>
<proteinExistence type="predicted"/>
<dbReference type="InterPro" id="IPR003000">
    <property type="entry name" value="Sirtuin"/>
</dbReference>
<keyword evidence="2" id="KW-0808">Transferase</keyword>
<name>A0A9E6ZMQ3_9FLAO</name>
<evidence type="ECO:0000259" key="5">
    <source>
        <dbReference type="PROSITE" id="PS50305"/>
    </source>
</evidence>
<dbReference type="Proteomes" id="UP000831290">
    <property type="component" value="Chromosome"/>
</dbReference>
<dbReference type="InterPro" id="IPR050134">
    <property type="entry name" value="NAD-dep_sirtuin_deacylases"/>
</dbReference>
<evidence type="ECO:0000256" key="2">
    <source>
        <dbReference type="ARBA" id="ARBA00022679"/>
    </source>
</evidence>
<dbReference type="InterPro" id="IPR026591">
    <property type="entry name" value="Sirtuin_cat_small_dom_sf"/>
</dbReference>